<keyword evidence="6" id="KW-1185">Reference proteome</keyword>
<name>A0ABW5QQX3_9BACL</name>
<sequence>MSRSPNLRFNSFTDPWNPVELGSLCEINPKSDPIPNEFVYIDLESVESGQLYEINVIRKEDAPSRAQRLLREKDVLFQTVRPYQKNHYIFKDVFDLPVVASTGFAQLRNEKSSEFIYHLLYSSRFEKQVLIRCTGSNYPAINSADLSEIEVFVPSILEQQKIASFFSLLDQKIVKQQEKIEQLELFKKGMLQKIFSQELRFKDENGQEFPEWDSSVLEELGSFIRNYSFSRSVEGEGEYQHVHYGDIHSKFSGVITSKTELPSLSVDTETTYTLLEDGDVVFADASEDTSDLGKSVVLLEVDNRKIIGGLHTHCFRPDSRLDPLFLHFFTQTVEYRKFINVNANGVSVFGLSKPALASLEVPLPYIKEQQKISSFLYKLSRKIELLRMKKIELEVMKKGFMSQMFI</sequence>
<keyword evidence="3" id="KW-0238">DNA-binding</keyword>
<dbReference type="InterPro" id="IPR000055">
    <property type="entry name" value="Restrct_endonuc_typeI_TRD"/>
</dbReference>
<evidence type="ECO:0000259" key="4">
    <source>
        <dbReference type="Pfam" id="PF01420"/>
    </source>
</evidence>
<evidence type="ECO:0000256" key="3">
    <source>
        <dbReference type="ARBA" id="ARBA00023125"/>
    </source>
</evidence>
<proteinExistence type="inferred from homology"/>
<dbReference type="PANTHER" id="PTHR30408">
    <property type="entry name" value="TYPE-1 RESTRICTION ENZYME ECOKI SPECIFICITY PROTEIN"/>
    <property type="match status" value="1"/>
</dbReference>
<evidence type="ECO:0000256" key="2">
    <source>
        <dbReference type="ARBA" id="ARBA00022747"/>
    </source>
</evidence>
<dbReference type="InterPro" id="IPR052021">
    <property type="entry name" value="Type-I_RS_S_subunit"/>
</dbReference>
<dbReference type="EMBL" id="JBHUMY010000001">
    <property type="protein sequence ID" value="MFD2658792.1"/>
    <property type="molecule type" value="Genomic_DNA"/>
</dbReference>
<dbReference type="SUPFAM" id="SSF116734">
    <property type="entry name" value="DNA methylase specificity domain"/>
    <property type="match status" value="2"/>
</dbReference>
<comment type="similarity">
    <text evidence="1">Belongs to the type-I restriction system S methylase family.</text>
</comment>
<comment type="caution">
    <text evidence="5">The sequence shown here is derived from an EMBL/GenBank/DDBJ whole genome shotgun (WGS) entry which is preliminary data.</text>
</comment>
<dbReference type="GO" id="GO:0004519">
    <property type="term" value="F:endonuclease activity"/>
    <property type="evidence" value="ECO:0007669"/>
    <property type="project" value="UniProtKB-KW"/>
</dbReference>
<dbReference type="Pfam" id="PF01420">
    <property type="entry name" value="Methylase_S"/>
    <property type="match status" value="2"/>
</dbReference>
<organism evidence="5 6">
    <name type="scientific">Paenibacillus thailandensis</name>
    <dbReference type="NCBI Taxonomy" id="393250"/>
    <lineage>
        <taxon>Bacteria</taxon>
        <taxon>Bacillati</taxon>
        <taxon>Bacillota</taxon>
        <taxon>Bacilli</taxon>
        <taxon>Bacillales</taxon>
        <taxon>Paenibacillaceae</taxon>
        <taxon>Paenibacillus</taxon>
    </lineage>
</organism>
<keyword evidence="5" id="KW-0255">Endonuclease</keyword>
<dbReference type="Proteomes" id="UP001597493">
    <property type="component" value="Unassembled WGS sequence"/>
</dbReference>
<evidence type="ECO:0000256" key="1">
    <source>
        <dbReference type="ARBA" id="ARBA00010923"/>
    </source>
</evidence>
<dbReference type="GO" id="GO:0016787">
    <property type="term" value="F:hydrolase activity"/>
    <property type="evidence" value="ECO:0007669"/>
    <property type="project" value="UniProtKB-KW"/>
</dbReference>
<keyword evidence="2" id="KW-0680">Restriction system</keyword>
<keyword evidence="5" id="KW-0378">Hydrolase</keyword>
<protein>
    <submittedName>
        <fullName evidence="5">Restriction endonuclease subunit S</fullName>
        <ecNumber evidence="5">3.1.21.-</ecNumber>
    </submittedName>
</protein>
<reference evidence="6" key="1">
    <citation type="journal article" date="2019" name="Int. J. Syst. Evol. Microbiol.">
        <title>The Global Catalogue of Microorganisms (GCM) 10K type strain sequencing project: providing services to taxonomists for standard genome sequencing and annotation.</title>
        <authorList>
            <consortium name="The Broad Institute Genomics Platform"/>
            <consortium name="The Broad Institute Genome Sequencing Center for Infectious Disease"/>
            <person name="Wu L."/>
            <person name="Ma J."/>
        </authorList>
    </citation>
    <scope>NUCLEOTIDE SEQUENCE [LARGE SCALE GENOMIC DNA]</scope>
    <source>
        <strain evidence="6">TISTR 1827</strain>
    </source>
</reference>
<feature type="domain" description="Type I restriction modification DNA specificity" evidence="4">
    <location>
        <begin position="305"/>
        <end position="394"/>
    </location>
</feature>
<keyword evidence="5" id="KW-0540">Nuclease</keyword>
<dbReference type="PANTHER" id="PTHR30408:SF12">
    <property type="entry name" value="TYPE I RESTRICTION ENZYME MJAVIII SPECIFICITY SUBUNIT"/>
    <property type="match status" value="1"/>
</dbReference>
<evidence type="ECO:0000313" key="6">
    <source>
        <dbReference type="Proteomes" id="UP001597493"/>
    </source>
</evidence>
<dbReference type="InterPro" id="IPR044946">
    <property type="entry name" value="Restrct_endonuc_typeI_TRD_sf"/>
</dbReference>
<feature type="domain" description="Type I restriction modification DNA specificity" evidence="4">
    <location>
        <begin position="14"/>
        <end position="184"/>
    </location>
</feature>
<evidence type="ECO:0000313" key="5">
    <source>
        <dbReference type="EMBL" id="MFD2658792.1"/>
    </source>
</evidence>
<accession>A0ABW5QQX3</accession>
<dbReference type="EC" id="3.1.21.-" evidence="5"/>
<gene>
    <name evidence="5" type="ORF">ACFSW5_00765</name>
</gene>
<dbReference type="Gene3D" id="3.90.220.20">
    <property type="entry name" value="DNA methylase specificity domains"/>
    <property type="match status" value="2"/>
</dbReference>
<dbReference type="RefSeq" id="WP_379268673.1">
    <property type="nucleotide sequence ID" value="NZ_JBHUGT010000054.1"/>
</dbReference>